<dbReference type="Gene3D" id="3.30.450.40">
    <property type="match status" value="1"/>
</dbReference>
<dbReference type="InterPro" id="IPR025736">
    <property type="entry name" value="PucR_C-HTH_dom"/>
</dbReference>
<comment type="similarity">
    <text evidence="1">Belongs to the CdaR family.</text>
</comment>
<feature type="compositionally biased region" description="Polar residues" evidence="2">
    <location>
        <begin position="651"/>
        <end position="671"/>
    </location>
</feature>
<gene>
    <name evidence="4" type="ORF">RM704_35010</name>
</gene>
<dbReference type="Pfam" id="PF17853">
    <property type="entry name" value="GGDEF_2"/>
    <property type="match status" value="1"/>
</dbReference>
<evidence type="ECO:0000313" key="5">
    <source>
        <dbReference type="Proteomes" id="UP001180737"/>
    </source>
</evidence>
<reference evidence="4" key="1">
    <citation type="submission" date="2024-05" db="EMBL/GenBank/DDBJ databases">
        <title>30 novel species of actinomycetes from the DSMZ collection.</title>
        <authorList>
            <person name="Nouioui I."/>
        </authorList>
    </citation>
    <scope>NUCLEOTIDE SEQUENCE</scope>
    <source>
        <strain evidence="4">DSM 3412</strain>
    </source>
</reference>
<dbReference type="InterPro" id="IPR041522">
    <property type="entry name" value="CdaR_GGDEF"/>
</dbReference>
<dbReference type="InterPro" id="IPR051448">
    <property type="entry name" value="CdaR-like_regulators"/>
</dbReference>
<dbReference type="Gene3D" id="1.10.10.2840">
    <property type="entry name" value="PucR C-terminal helix-turn-helix domain"/>
    <property type="match status" value="1"/>
</dbReference>
<name>A0ABU2Z8S7_9ACTN</name>
<dbReference type="RefSeq" id="WP_311591990.1">
    <property type="nucleotide sequence ID" value="NZ_JAVRFJ010000040.1"/>
</dbReference>
<dbReference type="Pfam" id="PF13556">
    <property type="entry name" value="HTH_30"/>
    <property type="match status" value="1"/>
</dbReference>
<evidence type="ECO:0000259" key="3">
    <source>
        <dbReference type="SMART" id="SM00065"/>
    </source>
</evidence>
<dbReference type="SMART" id="SM00065">
    <property type="entry name" value="GAF"/>
    <property type="match status" value="1"/>
</dbReference>
<dbReference type="SUPFAM" id="SSF55781">
    <property type="entry name" value="GAF domain-like"/>
    <property type="match status" value="1"/>
</dbReference>
<accession>A0ABU2Z8S7</accession>
<dbReference type="InterPro" id="IPR029016">
    <property type="entry name" value="GAF-like_dom_sf"/>
</dbReference>
<dbReference type="InterPro" id="IPR042070">
    <property type="entry name" value="PucR_C-HTH_sf"/>
</dbReference>
<evidence type="ECO:0000313" key="4">
    <source>
        <dbReference type="EMBL" id="MDT0572616.1"/>
    </source>
</evidence>
<dbReference type="EMBL" id="JAVRFJ010000040">
    <property type="protein sequence ID" value="MDT0572616.1"/>
    <property type="molecule type" value="Genomic_DNA"/>
</dbReference>
<sequence length="671" mass="71720">MSADELPISEGGHPDESAHMLSVLELLAAEAPPARVRELVRGFGRRDPRPDREAVLRLERAESLALQVHSLFARRQQREAELSALVDTARDLTLPYELDTLMETVTRRTRSLLGMDMSYVSFHDDGGNESFVQSADGHASALTVGYRVPDESGLGRAATEKGVPIWTPDYLSDDSFRHTGVLDEVVRAEGIRAIIAAPLSVGGNTFGVLYAADRNVRHFSVNDVALMSSLGGLAAVAIDKTRALERSHADVAGLTDFRRLGETHSRLVDLALTGTGLQTLAAEVAEVLGGAVLIRDMEHRSLASVGTMPETDEDEARAAVQAPATAGARRVGRDGRGVWATPVMAGSEELAVLLLHPRQPLDDAGVRRMRLAAQAVAVLLQVQRSEATAASPFRDELFDDLLALERRPLKQLELRASRLGIAHDQSFVVVVVRPEGATAGRAASWAASYAHRVGGLRSIQSGCVSLLLPMSAAPEPGWGASSFARSVSDQLDGLLGHPATVGAGGPVQGLGRVRKAHQEAMRCMEALVALGNVGASASAADLGFLGVLLSDDRDVAAFVDATIGPVLDYDAQRLTDLTRTLDAFFASGASPTNAAELLHVHPNTVSRRLERVAELLGADWSKPEKALDVQLALRLHRTNHVLRHQRRTGRTTEPSPQADSPHTSGPSPYTG</sequence>
<dbReference type="Proteomes" id="UP001180737">
    <property type="component" value="Unassembled WGS sequence"/>
</dbReference>
<evidence type="ECO:0000256" key="2">
    <source>
        <dbReference type="SAM" id="MobiDB-lite"/>
    </source>
</evidence>
<evidence type="ECO:0000256" key="1">
    <source>
        <dbReference type="ARBA" id="ARBA00006754"/>
    </source>
</evidence>
<keyword evidence="5" id="KW-1185">Reference proteome</keyword>
<dbReference type="Pfam" id="PF13185">
    <property type="entry name" value="GAF_2"/>
    <property type="match status" value="1"/>
</dbReference>
<dbReference type="InterPro" id="IPR003018">
    <property type="entry name" value="GAF"/>
</dbReference>
<dbReference type="PANTHER" id="PTHR33744">
    <property type="entry name" value="CARBOHYDRATE DIACID REGULATOR"/>
    <property type="match status" value="1"/>
</dbReference>
<proteinExistence type="inferred from homology"/>
<organism evidence="4 5">
    <name type="scientific">Streptomyces gottesmaniae</name>
    <dbReference type="NCBI Taxonomy" id="3075518"/>
    <lineage>
        <taxon>Bacteria</taxon>
        <taxon>Bacillati</taxon>
        <taxon>Actinomycetota</taxon>
        <taxon>Actinomycetes</taxon>
        <taxon>Kitasatosporales</taxon>
        <taxon>Streptomycetaceae</taxon>
        <taxon>Streptomyces</taxon>
    </lineage>
</organism>
<feature type="region of interest" description="Disordered" evidence="2">
    <location>
        <begin position="640"/>
        <end position="671"/>
    </location>
</feature>
<dbReference type="PANTHER" id="PTHR33744:SF1">
    <property type="entry name" value="DNA-BINDING TRANSCRIPTIONAL ACTIVATOR ADER"/>
    <property type="match status" value="1"/>
</dbReference>
<feature type="domain" description="GAF" evidence="3">
    <location>
        <begin position="97"/>
        <end position="248"/>
    </location>
</feature>
<protein>
    <submittedName>
        <fullName evidence="4">Helix-turn-helix domain-containing protein</fullName>
    </submittedName>
</protein>
<feature type="compositionally biased region" description="Basic residues" evidence="2">
    <location>
        <begin position="640"/>
        <end position="649"/>
    </location>
</feature>
<comment type="caution">
    <text evidence="4">The sequence shown here is derived from an EMBL/GenBank/DDBJ whole genome shotgun (WGS) entry which is preliminary data.</text>
</comment>